<gene>
    <name evidence="1" type="ORF">DespoDRAFT_00946</name>
</gene>
<name>I5B0B0_9BACT</name>
<accession>I5B0B0</accession>
<dbReference type="RefSeq" id="WP_004071774.1">
    <property type="nucleotide sequence ID" value="NZ_CM001488.1"/>
</dbReference>
<dbReference type="EMBL" id="CM001488">
    <property type="protein sequence ID" value="EIM62923.1"/>
    <property type="molecule type" value="Genomic_DNA"/>
</dbReference>
<reference evidence="1 2" key="1">
    <citation type="submission" date="2011-09" db="EMBL/GenBank/DDBJ databases">
        <authorList>
            <consortium name="US DOE Joint Genome Institute (JGI-PGF)"/>
            <person name="Lucas S."/>
            <person name="Han J."/>
            <person name="Lapidus A."/>
            <person name="Cheng J.-F."/>
            <person name="Goodwin L."/>
            <person name="Pitluck S."/>
            <person name="Peters L."/>
            <person name="Land M.L."/>
            <person name="Hauser L."/>
            <person name="Orellana R."/>
            <person name="Lovley D."/>
            <person name="Woyke T.J."/>
        </authorList>
    </citation>
    <scope>NUCLEOTIDE SEQUENCE [LARGE SCALE GENOMIC DNA]</scope>
    <source>
        <strain evidence="1 2">2ac9</strain>
    </source>
</reference>
<organism evidence="1 2">
    <name type="scientific">Desulfobacter postgatei 2ac9</name>
    <dbReference type="NCBI Taxonomy" id="879212"/>
    <lineage>
        <taxon>Bacteria</taxon>
        <taxon>Pseudomonadati</taxon>
        <taxon>Thermodesulfobacteriota</taxon>
        <taxon>Desulfobacteria</taxon>
        <taxon>Desulfobacterales</taxon>
        <taxon>Desulfobacteraceae</taxon>
        <taxon>Desulfobacter</taxon>
    </lineage>
</organism>
<protein>
    <submittedName>
        <fullName evidence="1">Uncharacterized protein</fullName>
    </submittedName>
</protein>
<evidence type="ECO:0000313" key="1">
    <source>
        <dbReference type="EMBL" id="EIM62923.1"/>
    </source>
</evidence>
<dbReference type="HOGENOM" id="CLU_2192790_0_0_7"/>
<reference evidence="1 2" key="2">
    <citation type="submission" date="2012-02" db="EMBL/GenBank/DDBJ databases">
        <title>Improved High-Quality Draft sequence of Desulfobacter postgatei 2ac9.</title>
        <authorList>
            <consortium name="US DOE Joint Genome Institute"/>
            <person name="Lucas S."/>
            <person name="Han J."/>
            <person name="Lapidus A."/>
            <person name="Cheng J.-F."/>
            <person name="Goodwin L."/>
            <person name="Pitluck S."/>
            <person name="Peters L."/>
            <person name="Ovchinnikova G."/>
            <person name="Held B."/>
            <person name="Detter J.C."/>
            <person name="Han C."/>
            <person name="Tapia R."/>
            <person name="Land M."/>
            <person name="Hauser L."/>
            <person name="Kyrpides N."/>
            <person name="Ivanova N."/>
            <person name="Pagani I."/>
            <person name="Orellana R."/>
            <person name="Lovley D."/>
            <person name="Woyke T."/>
        </authorList>
    </citation>
    <scope>NUCLEOTIDE SEQUENCE [LARGE SCALE GENOMIC DNA]</scope>
    <source>
        <strain evidence="1 2">2ac9</strain>
    </source>
</reference>
<dbReference type="Proteomes" id="UP000005778">
    <property type="component" value="Chromosome"/>
</dbReference>
<dbReference type="STRING" id="879212.DespoDRAFT_00946"/>
<evidence type="ECO:0000313" key="2">
    <source>
        <dbReference type="Proteomes" id="UP000005778"/>
    </source>
</evidence>
<sequence length="108" mass="12762">MNLNDPSLLIGVSIISEMHQNFQEGNNDDRDHITNLSLVINGISGYLETIKMPKAECREILAELEKYGKKLWIDYCVEQNEYDESEQEIREDSDYLFDYIFKHHDYPE</sequence>
<keyword evidence="2" id="KW-1185">Reference proteome</keyword>
<proteinExistence type="predicted"/>
<dbReference type="AlphaFoldDB" id="I5B0B0"/>